<organism evidence="2 3">
    <name type="scientific">Myriangium duriaei CBS 260.36</name>
    <dbReference type="NCBI Taxonomy" id="1168546"/>
    <lineage>
        <taxon>Eukaryota</taxon>
        <taxon>Fungi</taxon>
        <taxon>Dikarya</taxon>
        <taxon>Ascomycota</taxon>
        <taxon>Pezizomycotina</taxon>
        <taxon>Dothideomycetes</taxon>
        <taxon>Dothideomycetidae</taxon>
        <taxon>Myriangiales</taxon>
        <taxon>Myriangiaceae</taxon>
        <taxon>Myriangium</taxon>
    </lineage>
</organism>
<dbReference type="Proteomes" id="UP000799439">
    <property type="component" value="Unassembled WGS sequence"/>
</dbReference>
<comment type="caution">
    <text evidence="2">The sequence shown here is derived from an EMBL/GenBank/DDBJ whole genome shotgun (WGS) entry which is preliminary data.</text>
</comment>
<dbReference type="PROSITE" id="PS50904">
    <property type="entry name" value="PRELI_MSF1"/>
    <property type="match status" value="1"/>
</dbReference>
<dbReference type="Pfam" id="PF04707">
    <property type="entry name" value="PRELI"/>
    <property type="match status" value="1"/>
</dbReference>
<dbReference type="InterPro" id="IPR037365">
    <property type="entry name" value="Slowmo/Ups"/>
</dbReference>
<dbReference type="OrthoDB" id="341300at2759"/>
<dbReference type="AlphaFoldDB" id="A0A9P4IWX8"/>
<evidence type="ECO:0000259" key="1">
    <source>
        <dbReference type="PROSITE" id="PS50904"/>
    </source>
</evidence>
<reference evidence="2" key="1">
    <citation type="journal article" date="2020" name="Stud. Mycol.">
        <title>101 Dothideomycetes genomes: a test case for predicting lifestyles and emergence of pathogens.</title>
        <authorList>
            <person name="Haridas S."/>
            <person name="Albert R."/>
            <person name="Binder M."/>
            <person name="Bloem J."/>
            <person name="Labutti K."/>
            <person name="Salamov A."/>
            <person name="Andreopoulos B."/>
            <person name="Baker S."/>
            <person name="Barry K."/>
            <person name="Bills G."/>
            <person name="Bluhm B."/>
            <person name="Cannon C."/>
            <person name="Castanera R."/>
            <person name="Culley D."/>
            <person name="Daum C."/>
            <person name="Ezra D."/>
            <person name="Gonzalez J."/>
            <person name="Henrissat B."/>
            <person name="Kuo A."/>
            <person name="Liang C."/>
            <person name="Lipzen A."/>
            <person name="Lutzoni F."/>
            <person name="Magnuson J."/>
            <person name="Mondo S."/>
            <person name="Nolan M."/>
            <person name="Ohm R."/>
            <person name="Pangilinan J."/>
            <person name="Park H.-J."/>
            <person name="Ramirez L."/>
            <person name="Alfaro M."/>
            <person name="Sun H."/>
            <person name="Tritt A."/>
            <person name="Yoshinaga Y."/>
            <person name="Zwiers L.-H."/>
            <person name="Turgeon B."/>
            <person name="Goodwin S."/>
            <person name="Spatafora J."/>
            <person name="Crous P."/>
            <person name="Grigoriev I."/>
        </authorList>
    </citation>
    <scope>NUCLEOTIDE SEQUENCE</scope>
    <source>
        <strain evidence="2">CBS 260.36</strain>
    </source>
</reference>
<keyword evidence="3" id="KW-1185">Reference proteome</keyword>
<gene>
    <name evidence="2" type="ORF">K461DRAFT_280224</name>
</gene>
<dbReference type="PANTHER" id="PTHR11158">
    <property type="entry name" value="MSF1/PX19 RELATED"/>
    <property type="match status" value="1"/>
</dbReference>
<dbReference type="GO" id="GO:0005758">
    <property type="term" value="C:mitochondrial intermembrane space"/>
    <property type="evidence" value="ECO:0007669"/>
    <property type="project" value="InterPro"/>
</dbReference>
<dbReference type="InterPro" id="IPR006797">
    <property type="entry name" value="PRELI/MSF1_dom"/>
</dbReference>
<evidence type="ECO:0000313" key="3">
    <source>
        <dbReference type="Proteomes" id="UP000799439"/>
    </source>
</evidence>
<dbReference type="EMBL" id="ML996088">
    <property type="protein sequence ID" value="KAF2151432.1"/>
    <property type="molecule type" value="Genomic_DNA"/>
</dbReference>
<evidence type="ECO:0000313" key="2">
    <source>
        <dbReference type="EMBL" id="KAF2151432.1"/>
    </source>
</evidence>
<sequence length="262" mass="29073">MVKFYSTSYSYDYSFPAVSLAYFLRYPNPYSTHVLSTDVIERSFDHETQRLTTVRLHLKKSKLPTAVMKLLPRSLMGASDAGDSQAYILEKSVVDIKEGWMHTESKNLEWTGILSVIESQNFRRTEASASDSAVSLDPLKSARDSTDVTITVALRSHIGENLRRRRARIAESAAQAADDGNAKMGFFKSWTTGSIQRSIEAIGLRRAEGAQPKAKEGMKVVLERLRQGGLVGVLEGMRRDRELMFAGPMASGAIKPPPVDDL</sequence>
<accession>A0A9P4IWX8</accession>
<feature type="domain" description="PRELI/MSF1" evidence="1">
    <location>
        <begin position="2"/>
        <end position="181"/>
    </location>
</feature>
<protein>
    <recommendedName>
        <fullName evidence="1">PRELI/MSF1 domain-containing protein</fullName>
    </recommendedName>
</protein>
<proteinExistence type="predicted"/>
<name>A0A9P4IWX8_9PEZI</name>